<protein>
    <submittedName>
        <fullName evidence="1">Uncharacterized protein</fullName>
    </submittedName>
</protein>
<evidence type="ECO:0000313" key="1">
    <source>
        <dbReference type="EMBL" id="KAA1139164.1"/>
    </source>
</evidence>
<proteinExistence type="predicted"/>
<sequence>MVFPAVTGPRDRRLRWGKDRELSIDTNTTWQNAAIQGSRLIRKPYWTAHSLLDTIPSFGSTRKCLMFERSAYQSSSKRTTPSPSAFVKHFEN</sequence>
<organism evidence="1 2">
    <name type="scientific">Puccinia graminis f. sp. tritici</name>
    <dbReference type="NCBI Taxonomy" id="56615"/>
    <lineage>
        <taxon>Eukaryota</taxon>
        <taxon>Fungi</taxon>
        <taxon>Dikarya</taxon>
        <taxon>Basidiomycota</taxon>
        <taxon>Pucciniomycotina</taxon>
        <taxon>Pucciniomycetes</taxon>
        <taxon>Pucciniales</taxon>
        <taxon>Pucciniaceae</taxon>
        <taxon>Puccinia</taxon>
    </lineage>
</organism>
<reference evidence="1 2" key="1">
    <citation type="submission" date="2019-05" db="EMBL/GenBank/DDBJ databases">
        <title>Emergence of the Ug99 lineage of the wheat stem rust pathogen through somatic hybridization.</title>
        <authorList>
            <person name="Li F."/>
            <person name="Upadhyaya N.M."/>
            <person name="Sperschneider J."/>
            <person name="Matny O."/>
            <person name="Nguyen-Phuc H."/>
            <person name="Mago R."/>
            <person name="Raley C."/>
            <person name="Miller M.E."/>
            <person name="Silverstein K.A.T."/>
            <person name="Henningsen E."/>
            <person name="Hirsch C.D."/>
            <person name="Visser B."/>
            <person name="Pretorius Z.A."/>
            <person name="Steffenson B.J."/>
            <person name="Schwessinger B."/>
            <person name="Dodds P.N."/>
            <person name="Figueroa M."/>
        </authorList>
    </citation>
    <scope>NUCLEOTIDE SEQUENCE [LARGE SCALE GENOMIC DNA]</scope>
    <source>
        <strain evidence="1 2">Ug99</strain>
    </source>
</reference>
<dbReference type="AlphaFoldDB" id="A0A5B0SR42"/>
<dbReference type="EMBL" id="VDEP01000001">
    <property type="protein sequence ID" value="KAA1139164.1"/>
    <property type="molecule type" value="Genomic_DNA"/>
</dbReference>
<dbReference type="Proteomes" id="UP000325313">
    <property type="component" value="Unassembled WGS sequence"/>
</dbReference>
<gene>
    <name evidence="1" type="ORF">PGTUg99_036877</name>
</gene>
<comment type="caution">
    <text evidence="1">The sequence shown here is derived from an EMBL/GenBank/DDBJ whole genome shotgun (WGS) entry which is preliminary data.</text>
</comment>
<name>A0A5B0SR42_PUCGR</name>
<accession>A0A5B0SR42</accession>
<evidence type="ECO:0000313" key="2">
    <source>
        <dbReference type="Proteomes" id="UP000325313"/>
    </source>
</evidence>